<keyword evidence="1" id="KW-1133">Transmembrane helix</keyword>
<keyword evidence="3" id="KW-1185">Reference proteome</keyword>
<comment type="caution">
    <text evidence="2">The sequence shown here is derived from an EMBL/GenBank/DDBJ whole genome shotgun (WGS) entry which is preliminary data.</text>
</comment>
<dbReference type="InterPro" id="IPR047928">
    <property type="entry name" value="Perm_prefix_1"/>
</dbReference>
<dbReference type="EMBL" id="QJVD01000036">
    <property type="protein sequence ID" value="PYI64882.1"/>
    <property type="molecule type" value="Genomic_DNA"/>
</dbReference>
<reference evidence="2 3" key="1">
    <citation type="submission" date="2018-05" db="EMBL/GenBank/DDBJ databases">
        <title>Genetic diversity of glacier-inhabiting Cryobacterium bacteria in China and description of Cryobacterium mengkeensis sp. nov. and Arthrobacter glacialis sp. nov.</title>
        <authorList>
            <person name="Liu Q."/>
            <person name="Xin Y.-H."/>
        </authorList>
    </citation>
    <scope>NUCLEOTIDE SEQUENCE [LARGE SCALE GENOMIC DNA]</scope>
    <source>
        <strain evidence="2 3">LI2</strain>
    </source>
</reference>
<evidence type="ECO:0000313" key="3">
    <source>
        <dbReference type="Proteomes" id="UP000247832"/>
    </source>
</evidence>
<proteinExistence type="predicted"/>
<sequence>MSGAGHSNIHRYLDEAFAGVAMTAELQDLKEEIRSNLLARVAELKVAGVPEGEAAATAVAELGDLGELIGQDTAGAAGDPASPAVVQAREYSRNRVKPRSGFVIGIVLLSVVALAALLLFVLVVGTSGGAATAVLAGFALAVSAGAVVTWSLRQETSQNFPVPPRRAISYGAATAAAVVGLALCSLVGAAGTGVMAAGIFVVLGSVVGFIKLGISQTNRKKPWVRAVQRDFLGQDRFSQDPASAARFGIYTGVIWIVGFALFVVLSFTVGIAWSWLALLAALAATLVVLARMLFPANAHPTQKGNGAPRRPST</sequence>
<keyword evidence="1" id="KW-0812">Transmembrane</keyword>
<dbReference type="Proteomes" id="UP000247832">
    <property type="component" value="Unassembled WGS sequence"/>
</dbReference>
<evidence type="ECO:0000313" key="2">
    <source>
        <dbReference type="EMBL" id="PYI64882.1"/>
    </source>
</evidence>
<dbReference type="RefSeq" id="WP_110502867.1">
    <property type="nucleotide sequence ID" value="NZ_QJVD01000036.1"/>
</dbReference>
<dbReference type="AlphaFoldDB" id="A0A2V5L327"/>
<organism evidence="2 3">
    <name type="scientific">Arthrobacter livingstonensis</name>
    <dbReference type="NCBI Taxonomy" id="670078"/>
    <lineage>
        <taxon>Bacteria</taxon>
        <taxon>Bacillati</taxon>
        <taxon>Actinomycetota</taxon>
        <taxon>Actinomycetes</taxon>
        <taxon>Micrococcales</taxon>
        <taxon>Micrococcaceae</taxon>
        <taxon>Arthrobacter</taxon>
    </lineage>
</organism>
<gene>
    <name evidence="2" type="ORF">CVV68_20560</name>
</gene>
<feature type="transmembrane region" description="Helical" evidence="1">
    <location>
        <begin position="273"/>
        <end position="294"/>
    </location>
</feature>
<protein>
    <submittedName>
        <fullName evidence="2">Uncharacterized protein</fullName>
    </submittedName>
</protein>
<name>A0A2V5L327_9MICC</name>
<keyword evidence="1" id="KW-0472">Membrane</keyword>
<dbReference type="NCBIfam" id="NF038403">
    <property type="entry name" value="perm_prefix_1"/>
    <property type="match status" value="1"/>
</dbReference>
<accession>A0A2V5L327</accession>
<feature type="transmembrane region" description="Helical" evidence="1">
    <location>
        <begin position="170"/>
        <end position="188"/>
    </location>
</feature>
<dbReference type="OrthoDB" id="3377884at2"/>
<feature type="transmembrane region" description="Helical" evidence="1">
    <location>
        <begin position="102"/>
        <end position="124"/>
    </location>
</feature>
<feature type="transmembrane region" description="Helical" evidence="1">
    <location>
        <begin position="247"/>
        <end position="267"/>
    </location>
</feature>
<feature type="transmembrane region" description="Helical" evidence="1">
    <location>
        <begin position="130"/>
        <end position="150"/>
    </location>
</feature>
<feature type="transmembrane region" description="Helical" evidence="1">
    <location>
        <begin position="194"/>
        <end position="214"/>
    </location>
</feature>
<evidence type="ECO:0000256" key="1">
    <source>
        <dbReference type="SAM" id="Phobius"/>
    </source>
</evidence>